<evidence type="ECO:0000313" key="1">
    <source>
        <dbReference type="EMBL" id="KAH6876895.1"/>
    </source>
</evidence>
<comment type="caution">
    <text evidence="1">The sequence shown here is derived from an EMBL/GenBank/DDBJ whole genome shotgun (WGS) entry which is preliminary data.</text>
</comment>
<dbReference type="Proteomes" id="UP000777438">
    <property type="component" value="Unassembled WGS sequence"/>
</dbReference>
<evidence type="ECO:0000313" key="2">
    <source>
        <dbReference type="Proteomes" id="UP000777438"/>
    </source>
</evidence>
<name>A0A9P9AGQ7_9HYPO</name>
<protein>
    <submittedName>
        <fullName evidence="1">Uncharacterized protein</fullName>
    </submittedName>
</protein>
<organism evidence="1 2">
    <name type="scientific">Thelonectria olida</name>
    <dbReference type="NCBI Taxonomy" id="1576542"/>
    <lineage>
        <taxon>Eukaryota</taxon>
        <taxon>Fungi</taxon>
        <taxon>Dikarya</taxon>
        <taxon>Ascomycota</taxon>
        <taxon>Pezizomycotina</taxon>
        <taxon>Sordariomycetes</taxon>
        <taxon>Hypocreomycetidae</taxon>
        <taxon>Hypocreales</taxon>
        <taxon>Nectriaceae</taxon>
        <taxon>Thelonectria</taxon>
    </lineage>
</organism>
<reference evidence="1 2" key="1">
    <citation type="journal article" date="2021" name="Nat. Commun.">
        <title>Genetic determinants of endophytism in the Arabidopsis root mycobiome.</title>
        <authorList>
            <person name="Mesny F."/>
            <person name="Miyauchi S."/>
            <person name="Thiergart T."/>
            <person name="Pickel B."/>
            <person name="Atanasova L."/>
            <person name="Karlsson M."/>
            <person name="Huettel B."/>
            <person name="Barry K.W."/>
            <person name="Haridas S."/>
            <person name="Chen C."/>
            <person name="Bauer D."/>
            <person name="Andreopoulos W."/>
            <person name="Pangilinan J."/>
            <person name="LaButti K."/>
            <person name="Riley R."/>
            <person name="Lipzen A."/>
            <person name="Clum A."/>
            <person name="Drula E."/>
            <person name="Henrissat B."/>
            <person name="Kohler A."/>
            <person name="Grigoriev I.V."/>
            <person name="Martin F.M."/>
            <person name="Hacquard S."/>
        </authorList>
    </citation>
    <scope>NUCLEOTIDE SEQUENCE [LARGE SCALE GENOMIC DNA]</scope>
    <source>
        <strain evidence="1 2">MPI-CAGE-CH-0241</strain>
    </source>
</reference>
<dbReference type="OrthoDB" id="1720422at2759"/>
<sequence length="597" mass="68535">MTDMISTMPVEVLRMIAEKVMNDIRDLKSLTEVSRTVRSAVLVLFWHAIEISPRSEFYLHELPIVGLLHAPLCYTKHLSFQSSFHDHTFVRCPHASLEDNEHEEFIHLALAAEIIMGRDSLDHLQSFSWNMGTCVPQSILGPRGIISLWHSSLQSLSLTTSYDCTGHDNCAFSRHRKSAIDLGTLRELRSFCWKAPRGEDLDTLSLAIRNNRRHLSSLELDFVDWEGLKLRRTRGFDMVSNGEMRGGSCMFSNKILRLTSVPDAPWFGQLQALSLSGVPVGADLAGAIDFRKIRSLSLRKCLGWHLLLARIMDEKTEVRLQTLEIQDRPHEPSILARKQALARFLDSFRGLERLFVSLVGPPSSHEIDFWAHVVGHRETLRRYVQHERIYKGINGPSWPCEFDSSRVGLSKRDILQIRNDPSSSSLGSLRPECLGLACIPEHWKPIVSPFIAESCLKLLHIRQSAQDVRYRPWWAWERIAEPVDQHFRGTAIDFSLNFTEDIQSEYHLRKRWRHCSQLLDFVTWAFGPHGLGSLQFVVFGDFAHGGRETESQICFCRDEKIGAFVEINRHDARWRQMVRDYRDVLEACPSETLLYAT</sequence>
<keyword evidence="2" id="KW-1185">Reference proteome</keyword>
<gene>
    <name evidence="1" type="ORF">B0T10DRAFT_584951</name>
</gene>
<dbReference type="AlphaFoldDB" id="A0A9P9AGQ7"/>
<accession>A0A9P9AGQ7</accession>
<dbReference type="EMBL" id="JAGPYM010000032">
    <property type="protein sequence ID" value="KAH6876895.1"/>
    <property type="molecule type" value="Genomic_DNA"/>
</dbReference>
<proteinExistence type="predicted"/>